<dbReference type="InterPro" id="IPR015421">
    <property type="entry name" value="PyrdxlP-dep_Trfase_major"/>
</dbReference>
<protein>
    <submittedName>
        <fullName evidence="7">Pyridoxal-dependent decarboxylase conserved domain-containing protein</fullName>
    </submittedName>
</protein>
<name>A0A1H8Y9T4_9PSEU</name>
<dbReference type="Pfam" id="PF00282">
    <property type="entry name" value="Pyridoxal_deC"/>
    <property type="match status" value="1"/>
</dbReference>
<evidence type="ECO:0000256" key="6">
    <source>
        <dbReference type="RuleBase" id="RU000382"/>
    </source>
</evidence>
<comment type="similarity">
    <text evidence="2 6">Belongs to the group II decarboxylase family.</text>
</comment>
<accession>A0A1H8Y9T4</accession>
<evidence type="ECO:0000256" key="1">
    <source>
        <dbReference type="ARBA" id="ARBA00001933"/>
    </source>
</evidence>
<evidence type="ECO:0000313" key="8">
    <source>
        <dbReference type="Proteomes" id="UP000198582"/>
    </source>
</evidence>
<dbReference type="RefSeq" id="WP_177231549.1">
    <property type="nucleotide sequence ID" value="NZ_FOEF01000012.1"/>
</dbReference>
<dbReference type="GO" id="GO:0019752">
    <property type="term" value="P:carboxylic acid metabolic process"/>
    <property type="evidence" value="ECO:0007669"/>
    <property type="project" value="InterPro"/>
</dbReference>
<evidence type="ECO:0000256" key="4">
    <source>
        <dbReference type="ARBA" id="ARBA00022898"/>
    </source>
</evidence>
<proteinExistence type="inferred from homology"/>
<dbReference type="PANTHER" id="PTHR45677:SF8">
    <property type="entry name" value="CYSTEINE SULFINIC ACID DECARBOXYLASE"/>
    <property type="match status" value="1"/>
</dbReference>
<dbReference type="EMBL" id="FOEF01000012">
    <property type="protein sequence ID" value="SEP48842.1"/>
    <property type="molecule type" value="Genomic_DNA"/>
</dbReference>
<evidence type="ECO:0000256" key="3">
    <source>
        <dbReference type="ARBA" id="ARBA00022793"/>
    </source>
</evidence>
<dbReference type="InterPro" id="IPR015424">
    <property type="entry name" value="PyrdxlP-dep_Trfase"/>
</dbReference>
<dbReference type="GO" id="GO:0004058">
    <property type="term" value="F:aromatic-L-amino-acid decarboxylase activity"/>
    <property type="evidence" value="ECO:0007669"/>
    <property type="project" value="UniProtKB-ARBA"/>
</dbReference>
<comment type="cofactor">
    <cofactor evidence="1 6">
        <name>pyridoxal 5'-phosphate</name>
        <dbReference type="ChEBI" id="CHEBI:597326"/>
    </cofactor>
</comment>
<dbReference type="InterPro" id="IPR002129">
    <property type="entry name" value="PyrdxlP-dep_de-COase"/>
</dbReference>
<organism evidence="7 8">
    <name type="scientific">Amycolatopsis saalfeldensis</name>
    <dbReference type="NCBI Taxonomy" id="394193"/>
    <lineage>
        <taxon>Bacteria</taxon>
        <taxon>Bacillati</taxon>
        <taxon>Actinomycetota</taxon>
        <taxon>Actinomycetes</taxon>
        <taxon>Pseudonocardiales</taxon>
        <taxon>Pseudonocardiaceae</taxon>
        <taxon>Amycolatopsis</taxon>
    </lineage>
</organism>
<dbReference type="GO" id="GO:0030170">
    <property type="term" value="F:pyridoxal phosphate binding"/>
    <property type="evidence" value="ECO:0007669"/>
    <property type="project" value="InterPro"/>
</dbReference>
<keyword evidence="4 6" id="KW-0663">Pyridoxal phosphate</keyword>
<dbReference type="PANTHER" id="PTHR45677">
    <property type="entry name" value="GLUTAMATE DECARBOXYLASE-RELATED"/>
    <property type="match status" value="1"/>
</dbReference>
<dbReference type="Gene3D" id="3.40.640.10">
    <property type="entry name" value="Type I PLP-dependent aspartate aminotransferase-like (Major domain)"/>
    <property type="match status" value="1"/>
</dbReference>
<evidence type="ECO:0000313" key="7">
    <source>
        <dbReference type="EMBL" id="SEP48842.1"/>
    </source>
</evidence>
<dbReference type="Proteomes" id="UP000198582">
    <property type="component" value="Unassembled WGS sequence"/>
</dbReference>
<reference evidence="7 8" key="1">
    <citation type="submission" date="2016-10" db="EMBL/GenBank/DDBJ databases">
        <authorList>
            <person name="de Groot N.N."/>
        </authorList>
    </citation>
    <scope>NUCLEOTIDE SEQUENCE [LARGE SCALE GENOMIC DNA]</scope>
    <source>
        <strain evidence="7 8">DSM 44993</strain>
    </source>
</reference>
<evidence type="ECO:0000256" key="5">
    <source>
        <dbReference type="ARBA" id="ARBA00023239"/>
    </source>
</evidence>
<keyword evidence="5 6" id="KW-0456">Lyase</keyword>
<evidence type="ECO:0000256" key="2">
    <source>
        <dbReference type="ARBA" id="ARBA00009533"/>
    </source>
</evidence>
<dbReference type="STRING" id="394193.SAMN04489732_112173"/>
<keyword evidence="8" id="KW-1185">Reference proteome</keyword>
<dbReference type="SUPFAM" id="SSF53383">
    <property type="entry name" value="PLP-dependent transferases"/>
    <property type="match status" value="1"/>
</dbReference>
<keyword evidence="3" id="KW-0210">Decarboxylase</keyword>
<sequence length="134" mass="14209">MAGFRRRVPGFRETGLQRSAPPLIVYTSAEAHSSVDKAAAILGIGVGNVRHIRTDEQNRMDVTALAEADRRAGSRPWCVVATCGTVNTGAVEPIADLCTAEGLWLHVDGAYGALFLLCEELRDLMGGCGRDGGP</sequence>
<dbReference type="AlphaFoldDB" id="A0A1H8Y9T4"/>
<dbReference type="GO" id="GO:0005737">
    <property type="term" value="C:cytoplasm"/>
    <property type="evidence" value="ECO:0007669"/>
    <property type="project" value="TreeGrafter"/>
</dbReference>
<gene>
    <name evidence="7" type="ORF">SAMN04489732_112173</name>
</gene>